<evidence type="ECO:0000313" key="3">
    <source>
        <dbReference type="EMBL" id="KAK0720452.1"/>
    </source>
</evidence>
<dbReference type="InterPro" id="IPR008936">
    <property type="entry name" value="Rho_GTPase_activation_prot"/>
</dbReference>
<dbReference type="GO" id="GO:0005737">
    <property type="term" value="C:cytoplasm"/>
    <property type="evidence" value="ECO:0007669"/>
    <property type="project" value="TreeGrafter"/>
</dbReference>
<reference evidence="3" key="1">
    <citation type="submission" date="2023-06" db="EMBL/GenBank/DDBJ databases">
        <title>Genome-scale phylogeny and comparative genomics of the fungal order Sordariales.</title>
        <authorList>
            <consortium name="Lawrence Berkeley National Laboratory"/>
            <person name="Hensen N."/>
            <person name="Bonometti L."/>
            <person name="Westerberg I."/>
            <person name="Brannstrom I.O."/>
            <person name="Guillou S."/>
            <person name="Cros-Aarteil S."/>
            <person name="Calhoun S."/>
            <person name="Haridas S."/>
            <person name="Kuo A."/>
            <person name="Mondo S."/>
            <person name="Pangilinan J."/>
            <person name="Riley R."/>
            <person name="Labutti K."/>
            <person name="Andreopoulos B."/>
            <person name="Lipzen A."/>
            <person name="Chen C."/>
            <person name="Yanf M."/>
            <person name="Daum C."/>
            <person name="Ng V."/>
            <person name="Clum A."/>
            <person name="Steindorff A."/>
            <person name="Ohm R."/>
            <person name="Martin F."/>
            <person name="Silar P."/>
            <person name="Natvig D."/>
            <person name="Lalanne C."/>
            <person name="Gautier V."/>
            <person name="Ament-Velasquez S.L."/>
            <person name="Kruys A."/>
            <person name="Hutchinson M.I."/>
            <person name="Powell A.J."/>
            <person name="Barry K."/>
            <person name="Miller A.N."/>
            <person name="Grigoriev I.V."/>
            <person name="Debuchy R."/>
            <person name="Gladieux P."/>
            <person name="Thoren M.H."/>
            <person name="Johannesson H."/>
        </authorList>
    </citation>
    <scope>NUCLEOTIDE SEQUENCE</scope>
    <source>
        <strain evidence="3">SMH4607-1</strain>
    </source>
</reference>
<dbReference type="EMBL" id="JAUKUA010000003">
    <property type="protein sequence ID" value="KAK0720452.1"/>
    <property type="molecule type" value="Genomic_DNA"/>
</dbReference>
<name>A0AA40AR70_9PEZI</name>
<dbReference type="Gene3D" id="1.10.555.10">
    <property type="entry name" value="Rho GTPase activation protein"/>
    <property type="match status" value="1"/>
</dbReference>
<feature type="region of interest" description="Disordered" evidence="1">
    <location>
        <begin position="378"/>
        <end position="397"/>
    </location>
</feature>
<feature type="domain" description="Rho-GAP" evidence="2">
    <location>
        <begin position="103"/>
        <end position="366"/>
    </location>
</feature>
<dbReference type="Pfam" id="PF00620">
    <property type="entry name" value="RhoGAP"/>
    <property type="match status" value="1"/>
</dbReference>
<evidence type="ECO:0000256" key="1">
    <source>
        <dbReference type="SAM" id="MobiDB-lite"/>
    </source>
</evidence>
<dbReference type="Proteomes" id="UP001172102">
    <property type="component" value="Unassembled WGS sequence"/>
</dbReference>
<comment type="caution">
    <text evidence="3">The sequence shown here is derived from an EMBL/GenBank/DDBJ whole genome shotgun (WGS) entry which is preliminary data.</text>
</comment>
<dbReference type="SMART" id="SM00324">
    <property type="entry name" value="RhoGAP"/>
    <property type="match status" value="1"/>
</dbReference>
<accession>A0AA40AR70</accession>
<dbReference type="AlphaFoldDB" id="A0AA40AR70"/>
<evidence type="ECO:0000259" key="2">
    <source>
        <dbReference type="PROSITE" id="PS50238"/>
    </source>
</evidence>
<dbReference type="InterPro" id="IPR000198">
    <property type="entry name" value="RhoGAP_dom"/>
</dbReference>
<gene>
    <name evidence="3" type="ORF">B0H67DRAFT_485015</name>
</gene>
<evidence type="ECO:0000313" key="4">
    <source>
        <dbReference type="Proteomes" id="UP001172102"/>
    </source>
</evidence>
<dbReference type="SUPFAM" id="SSF48350">
    <property type="entry name" value="GTPase activation domain, GAP"/>
    <property type="match status" value="1"/>
</dbReference>
<dbReference type="CDD" id="cd00159">
    <property type="entry name" value="RhoGAP"/>
    <property type="match status" value="1"/>
</dbReference>
<protein>
    <recommendedName>
        <fullName evidence="2">Rho-GAP domain-containing protein</fullName>
    </recommendedName>
</protein>
<keyword evidence="4" id="KW-1185">Reference proteome</keyword>
<dbReference type="PANTHER" id="PTHR45808:SF2">
    <property type="entry name" value="RHO GTPASE-ACTIVATING PROTEIN 68F"/>
    <property type="match status" value="1"/>
</dbReference>
<proteinExistence type="predicted"/>
<dbReference type="PANTHER" id="PTHR45808">
    <property type="entry name" value="RHO GTPASE-ACTIVATING PROTEIN 68F"/>
    <property type="match status" value="1"/>
</dbReference>
<sequence>MLASDDYSPSSVSRSRLLEIGVTRLTVWQRDHSPQHRRGWFSRTFRRQASGASNTSSVRSDKKLRIKRSVSDLAMHIVHPTKRCTLKDEDLQSLVRLCGKSMLYLPSEYAPCSLILPTCFRATAQYLVQHAADTRGVFRIPGSVRVVNALYDYYCAEGEADEIASTTRCPNLPLHIKAGTHDVASTFKRLLSGLPGGILGSLSLCDALVAIHSQLKGDPEFTRTKQTKLRARLIALAVSSVRSQFRRELICAVFGLLCLIGRTAEKAPREDEHGRPLPTADLMGYNALGIVFGPLLVGDLINAYTMKLANPSAGLVLFPVTPPHTKRERRRSKASDEIETRSLTVDKIHVANAITEMLITHWRDVVKHMKSLGVLKTGIDGPSMAGEQPSGKGLLRPSASESFVIKKPAEWSSIRAPSGPYGMSESPVPPSPTPEARKSVQSALCKPPQLTRCHIKGEHPVEEARGRRTRVLRSLSNVNGPKAPGLHQTAAQARRRLCSCCLLPPRSRCWQISRSRRGLDLACSKCIAFLHQ</sequence>
<dbReference type="GO" id="GO:0007264">
    <property type="term" value="P:small GTPase-mediated signal transduction"/>
    <property type="evidence" value="ECO:0007669"/>
    <property type="project" value="TreeGrafter"/>
</dbReference>
<dbReference type="PROSITE" id="PS50238">
    <property type="entry name" value="RHOGAP"/>
    <property type="match status" value="1"/>
</dbReference>
<feature type="region of interest" description="Disordered" evidence="1">
    <location>
        <begin position="414"/>
        <end position="441"/>
    </location>
</feature>
<dbReference type="GO" id="GO:0005096">
    <property type="term" value="F:GTPase activator activity"/>
    <property type="evidence" value="ECO:0007669"/>
    <property type="project" value="TreeGrafter"/>
</dbReference>
<organism evidence="3 4">
    <name type="scientific">Lasiosphaeris hirsuta</name>
    <dbReference type="NCBI Taxonomy" id="260670"/>
    <lineage>
        <taxon>Eukaryota</taxon>
        <taxon>Fungi</taxon>
        <taxon>Dikarya</taxon>
        <taxon>Ascomycota</taxon>
        <taxon>Pezizomycotina</taxon>
        <taxon>Sordariomycetes</taxon>
        <taxon>Sordariomycetidae</taxon>
        <taxon>Sordariales</taxon>
        <taxon>Lasiosphaeriaceae</taxon>
        <taxon>Lasiosphaeris</taxon>
    </lineage>
</organism>